<dbReference type="OrthoDB" id="9782128at2"/>
<reference evidence="1 2" key="1">
    <citation type="submission" date="2016-03" db="EMBL/GenBank/DDBJ databases">
        <title>Pediococcus and Lactobacillus from brewery environment - whole genome sequencing and assembly.</title>
        <authorList>
            <person name="Behr J."/>
            <person name="Geissler A.J."/>
            <person name="Vogel R.F."/>
        </authorList>
    </citation>
    <scope>NUCLEOTIDE SEQUENCE [LARGE SCALE GENOMIC DNA]</scope>
    <source>
        <strain evidence="1 2">TMW 1.1989</strain>
    </source>
</reference>
<organism evidence="1 2">
    <name type="scientific">Loigolactobacillus backii</name>
    <dbReference type="NCBI Taxonomy" id="375175"/>
    <lineage>
        <taxon>Bacteria</taxon>
        <taxon>Bacillati</taxon>
        <taxon>Bacillota</taxon>
        <taxon>Bacilli</taxon>
        <taxon>Lactobacillales</taxon>
        <taxon>Lactobacillaceae</taxon>
        <taxon>Loigolactobacillus</taxon>
    </lineage>
</organism>
<dbReference type="InterPro" id="IPR050275">
    <property type="entry name" value="PGM_Phosphatase"/>
</dbReference>
<dbReference type="EMBL" id="CP014873">
    <property type="protein sequence ID" value="ANK61763.1"/>
    <property type="molecule type" value="Genomic_DNA"/>
</dbReference>
<sequence>MTEFYFIRHGQTLANTQGVKQGTTNTPATYLNKTGKAQVTRLHEHFDISFADRLLSSPLERTKQTAAILNATAKLPVSYDERLTEISYGEWDGLPNATLQKQFPAAFSLATGDVLPSYAVLANGETFAAVEQRTADFMAEMATRYPTQRLIIVTHGFTVRSFAYNAVQASDPLAILEPDNASVTKITGDAKTKQLALIYYNRLF</sequence>
<evidence type="ECO:0000313" key="2">
    <source>
        <dbReference type="Proteomes" id="UP000078582"/>
    </source>
</evidence>
<evidence type="ECO:0000313" key="1">
    <source>
        <dbReference type="EMBL" id="ANK61763.1"/>
    </source>
</evidence>
<dbReference type="RefSeq" id="WP_068225978.1">
    <property type="nucleotide sequence ID" value="NZ_CP014623.1"/>
</dbReference>
<proteinExistence type="predicted"/>
<dbReference type="GeneID" id="42981137"/>
<dbReference type="SMART" id="SM00855">
    <property type="entry name" value="PGAM"/>
    <property type="match status" value="1"/>
</dbReference>
<dbReference type="KEGG" id="lbt:AYR52_10660"/>
<dbReference type="Pfam" id="PF00300">
    <property type="entry name" value="His_Phos_1"/>
    <property type="match status" value="1"/>
</dbReference>
<accession>A0A192H0F4</accession>
<dbReference type="AlphaFoldDB" id="A0A192H0F4"/>
<dbReference type="Proteomes" id="UP000078582">
    <property type="component" value="Chromosome"/>
</dbReference>
<gene>
    <name evidence="1" type="ORF">AYR53_02655</name>
</gene>
<dbReference type="PIRSF" id="PIRSF000709">
    <property type="entry name" value="6PFK_2-Ptase"/>
    <property type="match status" value="1"/>
</dbReference>
<keyword evidence="2" id="KW-1185">Reference proteome</keyword>
<dbReference type="PANTHER" id="PTHR48100:SF1">
    <property type="entry name" value="HISTIDINE PHOSPHATASE FAMILY PROTEIN-RELATED"/>
    <property type="match status" value="1"/>
</dbReference>
<name>A0A192H0F4_9LACO</name>
<dbReference type="InterPro" id="IPR013078">
    <property type="entry name" value="His_Pase_superF_clade-1"/>
</dbReference>
<dbReference type="GO" id="GO:0005737">
    <property type="term" value="C:cytoplasm"/>
    <property type="evidence" value="ECO:0007669"/>
    <property type="project" value="TreeGrafter"/>
</dbReference>
<dbReference type="STRING" id="375175.AYR53_02655"/>
<dbReference type="SUPFAM" id="SSF53254">
    <property type="entry name" value="Phosphoglycerate mutase-like"/>
    <property type="match status" value="1"/>
</dbReference>
<dbReference type="GO" id="GO:0016791">
    <property type="term" value="F:phosphatase activity"/>
    <property type="evidence" value="ECO:0007669"/>
    <property type="project" value="TreeGrafter"/>
</dbReference>
<dbReference type="CDD" id="cd07067">
    <property type="entry name" value="HP_PGM_like"/>
    <property type="match status" value="1"/>
</dbReference>
<dbReference type="Gene3D" id="3.40.50.1240">
    <property type="entry name" value="Phosphoglycerate mutase-like"/>
    <property type="match status" value="1"/>
</dbReference>
<protein>
    <submittedName>
        <fullName evidence="1">Fructose-2,6-bisphosphatase</fullName>
    </submittedName>
</protein>
<dbReference type="InterPro" id="IPR029033">
    <property type="entry name" value="His_PPase_superfam"/>
</dbReference>
<dbReference type="PANTHER" id="PTHR48100">
    <property type="entry name" value="BROAD-SPECIFICITY PHOSPHATASE YOR283W-RELATED"/>
    <property type="match status" value="1"/>
</dbReference>